<evidence type="ECO:0000256" key="1">
    <source>
        <dbReference type="SAM" id="MobiDB-lite"/>
    </source>
</evidence>
<sequence length="266" mass="29507">MEPYLEETVHYKGRFLVVAHSVAGVLEWSPCSENDSDNGIVPKMFRSYGVGRTYFLVLLALVQEVDSACTNHDGQRMCLYSQRRVATVQANSAMSKAQRRRAMGDCSENVQGAMARENRQGLPKPHTPPPTTLNPAGDYERPRDPGGEKSDEELEFEHEEELCGGWGNRDIDSEGTRSGSSHDEATSRSPNAVGAVCRNVQGVNARDRESHYPGREEQTISERLGSVLSLSEPREITWEGFLPSHRDDVDGAESHPSPVLPDHLYL</sequence>
<feature type="compositionally biased region" description="Basic and acidic residues" evidence="1">
    <location>
        <begin position="169"/>
        <end position="186"/>
    </location>
</feature>
<comment type="caution">
    <text evidence="2">The sequence shown here is derived from an EMBL/GenBank/DDBJ whole genome shotgun (WGS) entry which is preliminary data.</text>
</comment>
<protein>
    <submittedName>
        <fullName evidence="2">Uncharacterized protein</fullName>
    </submittedName>
</protein>
<feature type="compositionally biased region" description="Basic and acidic residues" evidence="1">
    <location>
        <begin position="205"/>
        <end position="220"/>
    </location>
</feature>
<dbReference type="EMBL" id="JBJQOH010000006">
    <property type="protein sequence ID" value="KAL3683843.1"/>
    <property type="molecule type" value="Genomic_DNA"/>
</dbReference>
<dbReference type="AlphaFoldDB" id="A0ABD3GY09"/>
<feature type="compositionally biased region" description="Basic and acidic residues" evidence="1">
    <location>
        <begin position="138"/>
        <end position="149"/>
    </location>
</feature>
<accession>A0ABD3GY09</accession>
<feature type="region of interest" description="Disordered" evidence="1">
    <location>
        <begin position="117"/>
        <end position="226"/>
    </location>
</feature>
<organism evidence="2 3">
    <name type="scientific">Riccia sorocarpa</name>
    <dbReference type="NCBI Taxonomy" id="122646"/>
    <lineage>
        <taxon>Eukaryota</taxon>
        <taxon>Viridiplantae</taxon>
        <taxon>Streptophyta</taxon>
        <taxon>Embryophyta</taxon>
        <taxon>Marchantiophyta</taxon>
        <taxon>Marchantiopsida</taxon>
        <taxon>Marchantiidae</taxon>
        <taxon>Marchantiales</taxon>
        <taxon>Ricciaceae</taxon>
        <taxon>Riccia</taxon>
    </lineage>
</organism>
<feature type="compositionally biased region" description="Acidic residues" evidence="1">
    <location>
        <begin position="150"/>
        <end position="162"/>
    </location>
</feature>
<evidence type="ECO:0000313" key="2">
    <source>
        <dbReference type="EMBL" id="KAL3683843.1"/>
    </source>
</evidence>
<gene>
    <name evidence="2" type="ORF">R1sor_001865</name>
</gene>
<keyword evidence="3" id="KW-1185">Reference proteome</keyword>
<proteinExistence type="predicted"/>
<name>A0ABD3GY09_9MARC</name>
<reference evidence="2 3" key="1">
    <citation type="submission" date="2024-09" db="EMBL/GenBank/DDBJ databases">
        <title>Chromosome-scale assembly of Riccia sorocarpa.</title>
        <authorList>
            <person name="Paukszto L."/>
        </authorList>
    </citation>
    <scope>NUCLEOTIDE SEQUENCE [LARGE SCALE GENOMIC DNA]</scope>
    <source>
        <strain evidence="2">LP-2024</strain>
        <tissue evidence="2">Aerial parts of the thallus</tissue>
    </source>
</reference>
<dbReference type="Proteomes" id="UP001633002">
    <property type="component" value="Unassembled WGS sequence"/>
</dbReference>
<feature type="region of interest" description="Disordered" evidence="1">
    <location>
        <begin position="242"/>
        <end position="266"/>
    </location>
</feature>
<evidence type="ECO:0000313" key="3">
    <source>
        <dbReference type="Proteomes" id="UP001633002"/>
    </source>
</evidence>
<feature type="compositionally biased region" description="Basic and acidic residues" evidence="1">
    <location>
        <begin position="244"/>
        <end position="253"/>
    </location>
</feature>